<dbReference type="Pfam" id="PF06949">
    <property type="entry name" value="DUF1292"/>
    <property type="match status" value="1"/>
</dbReference>
<dbReference type="EMBL" id="JACHHK010000004">
    <property type="protein sequence ID" value="MBB5183171.1"/>
    <property type="molecule type" value="Genomic_DNA"/>
</dbReference>
<evidence type="ECO:0000256" key="2">
    <source>
        <dbReference type="HAMAP-Rule" id="MF_01448"/>
    </source>
</evidence>
<dbReference type="HAMAP" id="MF_01448">
    <property type="entry name" value="UPF0473"/>
    <property type="match status" value="1"/>
</dbReference>
<gene>
    <name evidence="3" type="ORF">HNQ47_001192</name>
</gene>
<dbReference type="InterPro" id="IPR009711">
    <property type="entry name" value="UPF0473"/>
</dbReference>
<dbReference type="PANTHER" id="PTHR40066">
    <property type="entry name" value="UPF0473 PROTEIN CBO2561/CLC_2432"/>
    <property type="match status" value="1"/>
</dbReference>
<evidence type="ECO:0000313" key="4">
    <source>
        <dbReference type="Proteomes" id="UP000539953"/>
    </source>
</evidence>
<comment type="similarity">
    <text evidence="1 2">Belongs to the UPF0473 family.</text>
</comment>
<evidence type="ECO:0000256" key="1">
    <source>
        <dbReference type="ARBA" id="ARBA00008439"/>
    </source>
</evidence>
<organism evidence="3 4">
    <name type="scientific">Catenisphaera adipataccumulans</name>
    <dbReference type="NCBI Taxonomy" id="700500"/>
    <lineage>
        <taxon>Bacteria</taxon>
        <taxon>Bacillati</taxon>
        <taxon>Bacillota</taxon>
        <taxon>Erysipelotrichia</taxon>
        <taxon>Erysipelotrichales</taxon>
        <taxon>Erysipelotrichaceae</taxon>
        <taxon>Catenisphaera</taxon>
    </lineage>
</organism>
<comment type="caution">
    <text evidence="3">The sequence shown here is derived from an EMBL/GenBank/DDBJ whole genome shotgun (WGS) entry which is preliminary data.</text>
</comment>
<dbReference type="Proteomes" id="UP000539953">
    <property type="component" value="Unassembled WGS sequence"/>
</dbReference>
<evidence type="ECO:0000313" key="3">
    <source>
        <dbReference type="EMBL" id="MBB5183171.1"/>
    </source>
</evidence>
<name>A0A7W8CX10_9FIRM</name>
<dbReference type="RefSeq" id="WP_183328470.1">
    <property type="nucleotide sequence ID" value="NZ_JACHHK010000004.1"/>
</dbReference>
<keyword evidence="4" id="KW-1185">Reference proteome</keyword>
<dbReference type="PANTHER" id="PTHR40066:SF1">
    <property type="entry name" value="UPF0473 PROTEIN CBO2561_CLC_2432"/>
    <property type="match status" value="1"/>
</dbReference>
<accession>A0A7W8CX10</accession>
<reference evidence="3 4" key="1">
    <citation type="submission" date="2020-08" db="EMBL/GenBank/DDBJ databases">
        <title>Genomic Encyclopedia of Type Strains, Phase IV (KMG-IV): sequencing the most valuable type-strain genomes for metagenomic binning, comparative biology and taxonomic classification.</title>
        <authorList>
            <person name="Goeker M."/>
        </authorList>
    </citation>
    <scope>NUCLEOTIDE SEQUENCE [LARGE SCALE GENOMIC DNA]</scope>
    <source>
        <strain evidence="3 4">DSM 25799</strain>
    </source>
</reference>
<dbReference type="AlphaFoldDB" id="A0A7W8CX10"/>
<sequence>MLDSNYLYITDDEGNEHKMIILFTFVNEENGNQYVIFQDPEDEDDEVFAARYVEADPENDQGQGDLFEIETEEEWDMIQEVVNTFAEDYEDA</sequence>
<proteinExistence type="inferred from homology"/>
<protein>
    <recommendedName>
        <fullName evidence="2">UPF0473 protein HNQ47_001192</fullName>
    </recommendedName>
</protein>